<accession>A0A9W8HI23</accession>
<dbReference type="GO" id="GO:0004113">
    <property type="term" value="F:2',3'-cyclic-nucleotide 3'-phosphodiesterase activity"/>
    <property type="evidence" value="ECO:0007669"/>
    <property type="project" value="TreeGrafter"/>
</dbReference>
<organism evidence="1 2">
    <name type="scientific">Coemansia javaensis</name>
    <dbReference type="NCBI Taxonomy" id="2761396"/>
    <lineage>
        <taxon>Eukaryota</taxon>
        <taxon>Fungi</taxon>
        <taxon>Fungi incertae sedis</taxon>
        <taxon>Zoopagomycota</taxon>
        <taxon>Kickxellomycotina</taxon>
        <taxon>Kickxellomycetes</taxon>
        <taxon>Kickxellales</taxon>
        <taxon>Kickxellaceae</taxon>
        <taxon>Coemansia</taxon>
    </lineage>
</organism>
<proteinExistence type="predicted"/>
<evidence type="ECO:0000313" key="2">
    <source>
        <dbReference type="Proteomes" id="UP001140217"/>
    </source>
</evidence>
<dbReference type="PANTHER" id="PTHR28141">
    <property type="entry name" value="2',3'-CYCLIC-NUCLEOTIDE 3'-PHOSPHODIESTERASE"/>
    <property type="match status" value="1"/>
</dbReference>
<dbReference type="SUPFAM" id="SSF55144">
    <property type="entry name" value="LigT-like"/>
    <property type="match status" value="1"/>
</dbReference>
<reference evidence="1" key="1">
    <citation type="submission" date="2022-07" db="EMBL/GenBank/DDBJ databases">
        <title>Phylogenomic reconstructions and comparative analyses of Kickxellomycotina fungi.</title>
        <authorList>
            <person name="Reynolds N.K."/>
            <person name="Stajich J.E."/>
            <person name="Barry K."/>
            <person name="Grigoriev I.V."/>
            <person name="Crous P."/>
            <person name="Smith M.E."/>
        </authorList>
    </citation>
    <scope>NUCLEOTIDE SEQUENCE</scope>
    <source>
        <strain evidence="1">NBRC 105414</strain>
    </source>
</reference>
<comment type="caution">
    <text evidence="1">The sequence shown here is derived from an EMBL/GenBank/DDBJ whole genome shotgun (WGS) entry which is preliminary data.</text>
</comment>
<dbReference type="Pfam" id="PF07823">
    <property type="entry name" value="CPDase"/>
    <property type="match status" value="1"/>
</dbReference>
<dbReference type="EMBL" id="JANBUL010000026">
    <property type="protein sequence ID" value="KAJ2784474.1"/>
    <property type="molecule type" value="Genomic_DNA"/>
</dbReference>
<dbReference type="Proteomes" id="UP001140217">
    <property type="component" value="Unassembled WGS sequence"/>
</dbReference>
<dbReference type="GO" id="GO:0009187">
    <property type="term" value="P:cyclic nucleotide metabolic process"/>
    <property type="evidence" value="ECO:0007669"/>
    <property type="project" value="TreeGrafter"/>
</dbReference>
<name>A0A9W8HI23_9FUNG</name>
<dbReference type="OrthoDB" id="514292at2759"/>
<dbReference type="InterPro" id="IPR012386">
    <property type="entry name" value="Cyclic-nucl_3Pdiesterase"/>
</dbReference>
<sequence length="194" mass="21019">MDETYTLWLCPPADSPVHARLAATIDKYAALLGGPRFEPHLTLYSSIKAGSDAEVLNRVATYVAGLQRHFGDGLMRIPVRIRDVGVGTTFYQCVLLNEDGNSLLATANSLASMYWDDKRSRPFVPHVSLVYGNQTPEERDALREQLAAELGDDCPSLSYASAEIRVMTFSPTAPWRNVGSVDIATGAITTAAGA</sequence>
<gene>
    <name evidence="1" type="ORF">H4R18_001096</name>
</gene>
<dbReference type="Gene3D" id="3.90.1140.10">
    <property type="entry name" value="Cyclic phosphodiesterase"/>
    <property type="match status" value="1"/>
</dbReference>
<dbReference type="PANTHER" id="PTHR28141:SF1">
    <property type="entry name" value="2',3'-CYCLIC-NUCLEOTIDE 3'-PHOSPHODIESTERASE"/>
    <property type="match status" value="1"/>
</dbReference>
<keyword evidence="2" id="KW-1185">Reference proteome</keyword>
<evidence type="ECO:0000313" key="1">
    <source>
        <dbReference type="EMBL" id="KAJ2784474.1"/>
    </source>
</evidence>
<protein>
    <submittedName>
        <fullName evidence="1">Uncharacterized protein</fullName>
    </submittedName>
</protein>
<dbReference type="InterPro" id="IPR009097">
    <property type="entry name" value="Cyclic_Pdiesterase"/>
</dbReference>
<dbReference type="AlphaFoldDB" id="A0A9W8HI23"/>